<proteinExistence type="predicted"/>
<feature type="transmembrane region" description="Helical" evidence="6">
    <location>
        <begin position="373"/>
        <end position="394"/>
    </location>
</feature>
<protein>
    <submittedName>
        <fullName evidence="8">Putrescine importer</fullName>
    </submittedName>
</protein>
<dbReference type="OrthoDB" id="9762947at2"/>
<comment type="caution">
    <text evidence="8">The sequence shown here is derived from an EMBL/GenBank/DDBJ whole genome shotgun (WGS) entry which is preliminary data.</text>
</comment>
<feature type="region of interest" description="Disordered" evidence="5">
    <location>
        <begin position="1"/>
        <end position="20"/>
    </location>
</feature>
<sequence length="465" mass="49708">MTESTSAADGPTVANPGQTGAVTEETHLKRVLGLPAIVLFGVAYMVPLTVFSTLGPVSELTDNHLVGSYVLTLLGMMFTALSYGVMSRRYPVAGSAYTYSQRTFGGALGFLTGWALLLDYILLPMINYMLIGLYLNTAFPSIPSWVFFLLALALVTGLNIRGITSVSRMNTVFVVVQVVFCIVFAVLVVRTASGQGSVPNPWNAVFGGGAHLGTLLTGAAILCLSFLGFDAVSTLSEEARNPRRDIPRGIVLVTLIGGLIFIVLALLSYLVIPDWHSFEHVDTASAEVIRAAGGSTFSNAFVAAYVAGGLGSALASQASVSRILFTMGRDQVLPHSVFGVLNSRTKTPVRAILVVSAVSLVGLLLPLSFAISIISFGALTGFTMVNLSVFKAYVINDHRRSPRDMMRYFLLPAIGFVLTVWLWTSLPHNAILLGLLWTVVGAGQLARITGGFRRKPPQMDLQEIA</sequence>
<evidence type="ECO:0000256" key="5">
    <source>
        <dbReference type="SAM" id="MobiDB-lite"/>
    </source>
</evidence>
<feature type="domain" description="Amino acid permease/ SLC12A" evidence="7">
    <location>
        <begin position="39"/>
        <end position="423"/>
    </location>
</feature>
<accession>A0A077M7C1</accession>
<organism evidence="8 9">
    <name type="scientific">Nostocoides japonicum T1-X7</name>
    <dbReference type="NCBI Taxonomy" id="1194083"/>
    <lineage>
        <taxon>Bacteria</taxon>
        <taxon>Bacillati</taxon>
        <taxon>Actinomycetota</taxon>
        <taxon>Actinomycetes</taxon>
        <taxon>Micrococcales</taxon>
        <taxon>Intrasporangiaceae</taxon>
        <taxon>Nostocoides</taxon>
    </lineage>
</organism>
<feature type="transmembrane region" description="Helical" evidence="6">
    <location>
        <begin position="107"/>
        <end position="130"/>
    </location>
</feature>
<evidence type="ECO:0000313" key="8">
    <source>
        <dbReference type="EMBL" id="CCH79955.1"/>
    </source>
</evidence>
<evidence type="ECO:0000259" key="7">
    <source>
        <dbReference type="Pfam" id="PF00324"/>
    </source>
</evidence>
<keyword evidence="4 6" id="KW-0472">Membrane</keyword>
<feature type="transmembrane region" description="Helical" evidence="6">
    <location>
        <begin position="172"/>
        <end position="192"/>
    </location>
</feature>
<dbReference type="PANTHER" id="PTHR42770">
    <property type="entry name" value="AMINO ACID TRANSPORTER-RELATED"/>
    <property type="match status" value="1"/>
</dbReference>
<feature type="transmembrane region" description="Helical" evidence="6">
    <location>
        <begin position="302"/>
        <end position="325"/>
    </location>
</feature>
<dbReference type="InterPro" id="IPR004841">
    <property type="entry name" value="AA-permease/SLC12A_dom"/>
</dbReference>
<comment type="subcellular location">
    <subcellularLocation>
        <location evidence="1">Membrane</location>
        <topology evidence="1">Multi-pass membrane protein</topology>
    </subcellularLocation>
</comment>
<dbReference type="RefSeq" id="WP_083454532.1">
    <property type="nucleotide sequence ID" value="NZ_HF570958.1"/>
</dbReference>
<dbReference type="AlphaFoldDB" id="A0A077M7C1"/>
<name>A0A077M7C1_9MICO</name>
<dbReference type="PANTHER" id="PTHR42770:SF8">
    <property type="entry name" value="PUTRESCINE IMPORTER PUUP"/>
    <property type="match status" value="1"/>
</dbReference>
<feature type="transmembrane region" description="Helical" evidence="6">
    <location>
        <begin position="204"/>
        <end position="229"/>
    </location>
</feature>
<reference evidence="8 9" key="1">
    <citation type="journal article" date="2013" name="ISME J.">
        <title>A metabolic model for members of the genus Tetrasphaera involved in enhanced biological phosphorus removal.</title>
        <authorList>
            <person name="Kristiansen R."/>
            <person name="Nguyen H.T.T."/>
            <person name="Saunders A.M."/>
            <person name="Nielsen J.L."/>
            <person name="Wimmer R."/>
            <person name="Le V.Q."/>
            <person name="McIlroy S.J."/>
            <person name="Petrovski S."/>
            <person name="Seviour R.J."/>
            <person name="Calteau A."/>
            <person name="Nielsen K.L."/>
            <person name="Nielsen P.H."/>
        </authorList>
    </citation>
    <scope>NUCLEOTIDE SEQUENCE [LARGE SCALE GENOMIC DNA]</scope>
    <source>
        <strain evidence="8 9">T1-X7</strain>
    </source>
</reference>
<feature type="transmembrane region" description="Helical" evidence="6">
    <location>
        <begin position="430"/>
        <end position="449"/>
    </location>
</feature>
<dbReference type="GO" id="GO:0055085">
    <property type="term" value="P:transmembrane transport"/>
    <property type="evidence" value="ECO:0007669"/>
    <property type="project" value="InterPro"/>
</dbReference>
<dbReference type="Gene3D" id="1.20.1740.10">
    <property type="entry name" value="Amino acid/polyamine transporter I"/>
    <property type="match status" value="1"/>
</dbReference>
<evidence type="ECO:0000256" key="1">
    <source>
        <dbReference type="ARBA" id="ARBA00004141"/>
    </source>
</evidence>
<evidence type="ECO:0000256" key="3">
    <source>
        <dbReference type="ARBA" id="ARBA00022989"/>
    </source>
</evidence>
<feature type="transmembrane region" description="Helical" evidence="6">
    <location>
        <begin position="31"/>
        <end position="54"/>
    </location>
</feature>
<gene>
    <name evidence="8" type="primary">puuP</name>
    <name evidence="8" type="ORF">BN12_670007</name>
</gene>
<dbReference type="InterPro" id="IPR050367">
    <property type="entry name" value="APC_superfamily"/>
</dbReference>
<dbReference type="Pfam" id="PF00324">
    <property type="entry name" value="AA_permease"/>
    <property type="match status" value="1"/>
</dbReference>
<feature type="transmembrane region" description="Helical" evidence="6">
    <location>
        <begin position="66"/>
        <end position="86"/>
    </location>
</feature>
<dbReference type="Proteomes" id="UP000035721">
    <property type="component" value="Unassembled WGS sequence"/>
</dbReference>
<keyword evidence="2 6" id="KW-0812">Transmembrane</keyword>
<feature type="transmembrane region" description="Helical" evidence="6">
    <location>
        <begin position="406"/>
        <end position="424"/>
    </location>
</feature>
<evidence type="ECO:0000256" key="4">
    <source>
        <dbReference type="ARBA" id="ARBA00023136"/>
    </source>
</evidence>
<evidence type="ECO:0000313" key="9">
    <source>
        <dbReference type="Proteomes" id="UP000035721"/>
    </source>
</evidence>
<feature type="transmembrane region" description="Helical" evidence="6">
    <location>
        <begin position="142"/>
        <end position="160"/>
    </location>
</feature>
<dbReference type="GO" id="GO:0016020">
    <property type="term" value="C:membrane"/>
    <property type="evidence" value="ECO:0007669"/>
    <property type="project" value="UniProtKB-SubCell"/>
</dbReference>
<evidence type="ECO:0000256" key="6">
    <source>
        <dbReference type="SAM" id="Phobius"/>
    </source>
</evidence>
<dbReference type="PIRSF" id="PIRSF006060">
    <property type="entry name" value="AA_transporter"/>
    <property type="match status" value="1"/>
</dbReference>
<dbReference type="STRING" id="1194083.BN12_670007"/>
<feature type="transmembrane region" description="Helical" evidence="6">
    <location>
        <begin position="349"/>
        <end position="367"/>
    </location>
</feature>
<keyword evidence="9" id="KW-1185">Reference proteome</keyword>
<keyword evidence="3 6" id="KW-1133">Transmembrane helix</keyword>
<feature type="transmembrane region" description="Helical" evidence="6">
    <location>
        <begin position="250"/>
        <end position="272"/>
    </location>
</feature>
<dbReference type="EMBL" id="CAJB01000400">
    <property type="protein sequence ID" value="CCH79955.1"/>
    <property type="molecule type" value="Genomic_DNA"/>
</dbReference>
<evidence type="ECO:0000256" key="2">
    <source>
        <dbReference type="ARBA" id="ARBA00022692"/>
    </source>
</evidence>